<comment type="caution">
    <text evidence="3">The sequence shown here is derived from an EMBL/GenBank/DDBJ whole genome shotgun (WGS) entry which is preliminary data.</text>
</comment>
<feature type="region of interest" description="Disordered" evidence="1">
    <location>
        <begin position="101"/>
        <end position="133"/>
    </location>
</feature>
<dbReference type="EMBL" id="JABJRC010000001">
    <property type="protein sequence ID" value="NOL39886.1"/>
    <property type="molecule type" value="Genomic_DNA"/>
</dbReference>
<dbReference type="EMBL" id="JACHKF010000001">
    <property type="protein sequence ID" value="MBB6567507.1"/>
    <property type="molecule type" value="Genomic_DNA"/>
</dbReference>
<proteinExistence type="predicted"/>
<sequence>MSRYEVIAHAKPVRRLTDPEYLELSLKSFALDRALRLQRVDNLPDGSLAIVLAHRTSPRKHDQAYEKAQRSLAQLGIPAAQVERVDLHRLSRRGRTLVRTWISPLGPGDPAGDREPRRPQPNPPSLKAAEELP</sequence>
<protein>
    <submittedName>
        <fullName evidence="3">Uncharacterized protein</fullName>
    </submittedName>
</protein>
<gene>
    <name evidence="2" type="ORF">HNR71_003144</name>
    <name evidence="3" type="ORF">HPO96_06490</name>
</gene>
<evidence type="ECO:0000313" key="3">
    <source>
        <dbReference type="EMBL" id="NOL39886.1"/>
    </source>
</evidence>
<dbReference type="RefSeq" id="WP_171671831.1">
    <property type="nucleotide sequence ID" value="NZ_BAAAGT010000003.1"/>
</dbReference>
<organism evidence="3 4">
    <name type="scientific">Kribbella sandramycini</name>
    <dbReference type="NCBI Taxonomy" id="60450"/>
    <lineage>
        <taxon>Bacteria</taxon>
        <taxon>Bacillati</taxon>
        <taxon>Actinomycetota</taxon>
        <taxon>Actinomycetes</taxon>
        <taxon>Propionibacteriales</taxon>
        <taxon>Kribbellaceae</taxon>
        <taxon>Kribbella</taxon>
    </lineage>
</organism>
<name>A0A7Y4KYA1_9ACTN</name>
<reference evidence="2 5" key="2">
    <citation type="submission" date="2020-08" db="EMBL/GenBank/DDBJ databases">
        <title>Sequencing the genomes of 1000 actinobacteria strains.</title>
        <authorList>
            <person name="Klenk H.-P."/>
        </authorList>
    </citation>
    <scope>NUCLEOTIDE SEQUENCE [LARGE SCALE GENOMIC DNA]</scope>
    <source>
        <strain evidence="2 5">DSM 15626</strain>
    </source>
</reference>
<dbReference type="Proteomes" id="UP000553957">
    <property type="component" value="Unassembled WGS sequence"/>
</dbReference>
<keyword evidence="4" id="KW-1185">Reference proteome</keyword>
<accession>A0A7Y4KYA1</accession>
<evidence type="ECO:0000256" key="1">
    <source>
        <dbReference type="SAM" id="MobiDB-lite"/>
    </source>
</evidence>
<evidence type="ECO:0000313" key="4">
    <source>
        <dbReference type="Proteomes" id="UP000534306"/>
    </source>
</evidence>
<reference evidence="3 4" key="1">
    <citation type="submission" date="2020-05" db="EMBL/GenBank/DDBJ databases">
        <title>Genome sequence of Kribbella sandramycini ATCC 39419.</title>
        <authorList>
            <person name="Maclea K.S."/>
            <person name="Fair J.L."/>
        </authorList>
    </citation>
    <scope>NUCLEOTIDE SEQUENCE [LARGE SCALE GENOMIC DNA]</scope>
    <source>
        <strain evidence="3 4">ATCC 39419</strain>
    </source>
</reference>
<dbReference type="Proteomes" id="UP000534306">
    <property type="component" value="Unassembled WGS sequence"/>
</dbReference>
<evidence type="ECO:0000313" key="5">
    <source>
        <dbReference type="Proteomes" id="UP000553957"/>
    </source>
</evidence>
<dbReference type="AlphaFoldDB" id="A0A7Y4KYA1"/>
<evidence type="ECO:0000313" key="2">
    <source>
        <dbReference type="EMBL" id="MBB6567507.1"/>
    </source>
</evidence>